<gene>
    <name evidence="2" type="ORF">HYPSUDRAFT_131682</name>
</gene>
<evidence type="ECO:0000313" key="2">
    <source>
        <dbReference type="EMBL" id="KJA27203.1"/>
    </source>
</evidence>
<dbReference type="PANTHER" id="PTHR46579:SF1">
    <property type="entry name" value="F5_8 TYPE C DOMAIN-CONTAINING PROTEIN"/>
    <property type="match status" value="1"/>
</dbReference>
<accession>A0A0D2MT70</accession>
<dbReference type="AlphaFoldDB" id="A0A0D2MT70"/>
<dbReference type="InterPro" id="IPR004242">
    <property type="entry name" value="Transposase_21"/>
</dbReference>
<dbReference type="EMBL" id="KN817525">
    <property type="protein sequence ID" value="KJA27203.1"/>
    <property type="molecule type" value="Genomic_DNA"/>
</dbReference>
<reference evidence="3" key="1">
    <citation type="submission" date="2014-04" db="EMBL/GenBank/DDBJ databases">
        <title>Evolutionary Origins and Diversification of the Mycorrhizal Mutualists.</title>
        <authorList>
            <consortium name="DOE Joint Genome Institute"/>
            <consortium name="Mycorrhizal Genomics Consortium"/>
            <person name="Kohler A."/>
            <person name="Kuo A."/>
            <person name="Nagy L.G."/>
            <person name="Floudas D."/>
            <person name="Copeland A."/>
            <person name="Barry K.W."/>
            <person name="Cichocki N."/>
            <person name="Veneault-Fourrey C."/>
            <person name="LaButti K."/>
            <person name="Lindquist E.A."/>
            <person name="Lipzen A."/>
            <person name="Lundell T."/>
            <person name="Morin E."/>
            <person name="Murat C."/>
            <person name="Riley R."/>
            <person name="Ohm R."/>
            <person name="Sun H."/>
            <person name="Tunlid A."/>
            <person name="Henrissat B."/>
            <person name="Grigoriev I.V."/>
            <person name="Hibbett D.S."/>
            <person name="Martin F."/>
        </authorList>
    </citation>
    <scope>NUCLEOTIDE SEQUENCE [LARGE SCALE GENOMIC DNA]</scope>
    <source>
        <strain evidence="3">FD-334 SS-4</strain>
    </source>
</reference>
<dbReference type="OMA" id="PRTICAI"/>
<dbReference type="PANTHER" id="PTHR46579">
    <property type="entry name" value="F5/8 TYPE C DOMAIN-CONTAINING PROTEIN-RELATED"/>
    <property type="match status" value="1"/>
</dbReference>
<evidence type="ECO:0000256" key="1">
    <source>
        <dbReference type="SAM" id="MobiDB-lite"/>
    </source>
</evidence>
<dbReference type="Pfam" id="PF02992">
    <property type="entry name" value="Transposase_21"/>
    <property type="match status" value="1"/>
</dbReference>
<dbReference type="OrthoDB" id="2440004at2759"/>
<feature type="region of interest" description="Disordered" evidence="1">
    <location>
        <begin position="1"/>
        <end position="25"/>
    </location>
</feature>
<dbReference type="STRING" id="945553.A0A0D2MT70"/>
<keyword evidence="3" id="KW-1185">Reference proteome</keyword>
<evidence type="ECO:0000313" key="3">
    <source>
        <dbReference type="Proteomes" id="UP000054270"/>
    </source>
</evidence>
<proteinExistence type="predicted"/>
<sequence length="912" mass="103064">MFSLKDDSDSEPSTQEAAPDLPLSDPFHVIATERPLGAVNLRDEPDLADPGCLDDSQIEERRELTGSENTIPHFENLFEDTCLAELTLGNDFIRELKDASLDGAHSGLDSEALDRLKNPPRACFTLESQPDLRLAFDLFLASLKASIDVYNTARESVMRRHPEDNLPSYDQMKKILANITGINSIVRPMCKNSCIAFTGPFEDLDHCPKCNEPKRCPISGKYHEFHTMPIGPVLQALWRDPRSAHKFNYRRNKTREIIENLQSNNGNISIYEDFFHGSDYLENVRNGNITDHDIVLMFSIDGAQLYAHKASDCWIYIWIILDFCPEERYKKEFVIPGGFIPGPKKPKHLDSFLFPGLYHLAALQKEGLVIWNAAIDQTFTSRPFLALNTADGPAMASLTGLVGHHGKFGCRLYCPTPGRHKTNCPHYYPALLKPIGYEMAGCDHADLSHFSVSTSCNHYFTNLRFLLASPNDTQYKKRRLETGIVKPTIFLGLPTSSTLQIPRCFGSDIMHLSTFNLSDLLLSLWRGLLDHDLHDSPSNWPWAVLRGKVWEEHGAAVAAATPYLPGSFDRPPRNIAEKISSGYKAWEWLLYLYGLAPALLFGILPPPYYSHFCKLVRAMRIIQQYHISSSDLVLADRLLRSFAFEFETLYYQRREDRIHFCRPSVHALLHLASEVTRIGPPICSSQWTMERTIGNLGEEIRQPSNPFANLSHRGLLRCQTNALIAIFPSLRPTVRDLPRGALDLGGGYVLLRAQDRYSRLMGEAEATAFKVYISCHHSLTQFGNEWPPRVVRWARLRLPNGQIARSRWKEALKPINKIRTARHVKGFLSTLAVVSVFSSPLPALVAQSHGTFVLCKYLGHRNLIIIDATRIKAVVAMIPHTLPIAINNTEYYYLVERPGLDVAYLSGNYEVL</sequence>
<dbReference type="Proteomes" id="UP000054270">
    <property type="component" value="Unassembled WGS sequence"/>
</dbReference>
<organism evidence="2 3">
    <name type="scientific">Hypholoma sublateritium (strain FD-334 SS-4)</name>
    <dbReference type="NCBI Taxonomy" id="945553"/>
    <lineage>
        <taxon>Eukaryota</taxon>
        <taxon>Fungi</taxon>
        <taxon>Dikarya</taxon>
        <taxon>Basidiomycota</taxon>
        <taxon>Agaricomycotina</taxon>
        <taxon>Agaricomycetes</taxon>
        <taxon>Agaricomycetidae</taxon>
        <taxon>Agaricales</taxon>
        <taxon>Agaricineae</taxon>
        <taxon>Strophariaceae</taxon>
        <taxon>Hypholoma</taxon>
    </lineage>
</organism>
<name>A0A0D2MT70_HYPSF</name>
<protein>
    <submittedName>
        <fullName evidence="2">Uncharacterized protein</fullName>
    </submittedName>
</protein>